<protein>
    <submittedName>
        <fullName evidence="2">Uncharacterized protein</fullName>
    </submittedName>
</protein>
<organism evidence="2 3">
    <name type="scientific">Stigmatella aurantiaca (strain DW4/3-1)</name>
    <dbReference type="NCBI Taxonomy" id="378806"/>
    <lineage>
        <taxon>Bacteria</taxon>
        <taxon>Pseudomonadati</taxon>
        <taxon>Myxococcota</taxon>
        <taxon>Myxococcia</taxon>
        <taxon>Myxococcales</taxon>
        <taxon>Cystobacterineae</taxon>
        <taxon>Archangiaceae</taxon>
        <taxon>Stigmatella</taxon>
    </lineage>
</organism>
<dbReference type="Proteomes" id="UP000001351">
    <property type="component" value="Chromosome"/>
</dbReference>
<dbReference type="HOGENOM" id="CLU_2398190_0_0_7"/>
<proteinExistence type="predicted"/>
<dbReference type="AlphaFoldDB" id="E3FY06"/>
<accession>E3FY06</accession>
<evidence type="ECO:0000313" key="2">
    <source>
        <dbReference type="EMBL" id="ADO76135.1"/>
    </source>
</evidence>
<sequence>MELLAASCQQASARNLDSLAGLCFELAAEARWDEAPGRRAALEFELLKRPPARWTGPDKGEAVGGEGPQPVCLPYRFEPTDAHGGPPTRGALG</sequence>
<dbReference type="KEGG" id="sur:STAUR_8381"/>
<evidence type="ECO:0000256" key="1">
    <source>
        <dbReference type="SAM" id="MobiDB-lite"/>
    </source>
</evidence>
<gene>
    <name evidence="2" type="ordered locus">STAUR_8381</name>
</gene>
<name>E3FY06_STIAD</name>
<dbReference type="EMBL" id="CP002271">
    <property type="protein sequence ID" value="ADO76135.1"/>
    <property type="molecule type" value="Genomic_DNA"/>
</dbReference>
<keyword evidence="3" id="KW-1185">Reference proteome</keyword>
<feature type="region of interest" description="Disordered" evidence="1">
    <location>
        <begin position="51"/>
        <end position="93"/>
    </location>
</feature>
<dbReference type="eggNOG" id="COG2186">
    <property type="taxonomic scope" value="Bacteria"/>
</dbReference>
<reference evidence="2 3" key="1">
    <citation type="journal article" date="2011" name="Mol. Biol. Evol.">
        <title>Comparative genomic analysis of fruiting body formation in Myxococcales.</title>
        <authorList>
            <person name="Huntley S."/>
            <person name="Hamann N."/>
            <person name="Wegener-Feldbrugge S."/>
            <person name="Treuner-Lange A."/>
            <person name="Kube M."/>
            <person name="Reinhardt R."/>
            <person name="Klages S."/>
            <person name="Muller R."/>
            <person name="Ronning C.M."/>
            <person name="Nierman W.C."/>
            <person name="Sogaard-Andersen L."/>
        </authorList>
    </citation>
    <scope>NUCLEOTIDE SEQUENCE [LARGE SCALE GENOMIC DNA]</scope>
    <source>
        <strain evidence="2 3">DW4/3-1</strain>
    </source>
</reference>
<evidence type="ECO:0000313" key="3">
    <source>
        <dbReference type="Proteomes" id="UP000001351"/>
    </source>
</evidence>